<reference evidence="2" key="1">
    <citation type="submission" date="2016-10" db="EMBL/GenBank/DDBJ databases">
        <title>Sequence of Gallionella enrichment culture.</title>
        <authorList>
            <person name="Poehlein A."/>
            <person name="Muehling M."/>
            <person name="Daniel R."/>
        </authorList>
    </citation>
    <scope>NUCLEOTIDE SEQUENCE</scope>
</reference>
<evidence type="ECO:0000259" key="1">
    <source>
        <dbReference type="Pfam" id="PF07883"/>
    </source>
</evidence>
<evidence type="ECO:0000313" key="2">
    <source>
        <dbReference type="EMBL" id="OIR01779.1"/>
    </source>
</evidence>
<accession>A0A1J5S1A3</accession>
<proteinExistence type="predicted"/>
<feature type="domain" description="Cupin type-2" evidence="1">
    <location>
        <begin position="46"/>
        <end position="108"/>
    </location>
</feature>
<organism evidence="2">
    <name type="scientific">mine drainage metagenome</name>
    <dbReference type="NCBI Taxonomy" id="410659"/>
    <lineage>
        <taxon>unclassified sequences</taxon>
        <taxon>metagenomes</taxon>
        <taxon>ecological metagenomes</taxon>
    </lineage>
</organism>
<dbReference type="InterPro" id="IPR011051">
    <property type="entry name" value="RmlC_Cupin_sf"/>
</dbReference>
<dbReference type="Gene3D" id="2.60.120.10">
    <property type="entry name" value="Jelly Rolls"/>
    <property type="match status" value="1"/>
</dbReference>
<protein>
    <submittedName>
        <fullName evidence="2">Cupin domain protein</fullName>
    </submittedName>
</protein>
<gene>
    <name evidence="2" type="ORF">GALL_160800</name>
</gene>
<dbReference type="AlphaFoldDB" id="A0A1J5S1A3"/>
<dbReference type="Pfam" id="PF07883">
    <property type="entry name" value="Cupin_2"/>
    <property type="match status" value="1"/>
</dbReference>
<dbReference type="InterPro" id="IPR013096">
    <property type="entry name" value="Cupin_2"/>
</dbReference>
<comment type="caution">
    <text evidence="2">The sequence shown here is derived from an EMBL/GenBank/DDBJ whole genome shotgun (WGS) entry which is preliminary data.</text>
</comment>
<sequence>MPSVEITPLPIFNSGNAEPGAKRLMLGQGEFTLLHPACPEIRFLGFLTFQPGIRRGGHYHPAKLEFLYLLRGKLRLITRDHNSGERLEHTVHAGDLVRIEPGIEHVYEGAVYAEAVEFSATPWSAEDTVKVDLA</sequence>
<dbReference type="SUPFAM" id="SSF51182">
    <property type="entry name" value="RmlC-like cupins"/>
    <property type="match status" value="1"/>
</dbReference>
<dbReference type="InterPro" id="IPR014710">
    <property type="entry name" value="RmlC-like_jellyroll"/>
</dbReference>
<name>A0A1J5S1A3_9ZZZZ</name>
<dbReference type="EMBL" id="MLJW01000080">
    <property type="protein sequence ID" value="OIR01779.1"/>
    <property type="molecule type" value="Genomic_DNA"/>
</dbReference>